<organism evidence="6 7">
    <name type="scientific">Clathrus columnatus</name>
    <dbReference type="NCBI Taxonomy" id="1419009"/>
    <lineage>
        <taxon>Eukaryota</taxon>
        <taxon>Fungi</taxon>
        <taxon>Dikarya</taxon>
        <taxon>Basidiomycota</taxon>
        <taxon>Agaricomycotina</taxon>
        <taxon>Agaricomycetes</taxon>
        <taxon>Phallomycetidae</taxon>
        <taxon>Phallales</taxon>
        <taxon>Clathraceae</taxon>
        <taxon>Clathrus</taxon>
    </lineage>
</organism>
<keyword evidence="5" id="KW-0256">Endoplasmic reticulum</keyword>
<dbReference type="EC" id="2.1.1.100" evidence="5"/>
<keyword evidence="5" id="KW-0489">Methyltransferase</keyword>
<comment type="subcellular location">
    <subcellularLocation>
        <location evidence="5">Endoplasmic reticulum membrane</location>
        <topology evidence="5">Multi-pass membrane protein</topology>
    </subcellularLocation>
    <subcellularLocation>
        <location evidence="1">Membrane</location>
        <topology evidence="1">Multi-pass membrane protein</topology>
    </subcellularLocation>
</comment>
<dbReference type="GO" id="GO:0032259">
    <property type="term" value="P:methylation"/>
    <property type="evidence" value="ECO:0007669"/>
    <property type="project" value="UniProtKB-KW"/>
</dbReference>
<gene>
    <name evidence="6" type="ORF">Clacol_009550</name>
</gene>
<reference evidence="6" key="1">
    <citation type="submission" date="2021-10" db="EMBL/GenBank/DDBJ databases">
        <title>De novo Genome Assembly of Clathrus columnatus (Basidiomycota, Fungi) Using Illumina and Nanopore Sequence Data.</title>
        <authorList>
            <person name="Ogiso-Tanaka E."/>
            <person name="Itagaki H."/>
            <person name="Hosoya T."/>
            <person name="Hosaka K."/>
        </authorList>
    </citation>
    <scope>NUCLEOTIDE SEQUENCE</scope>
    <source>
        <strain evidence="6">MO-923</strain>
    </source>
</reference>
<keyword evidence="4" id="KW-0472">Membrane</keyword>
<evidence type="ECO:0000256" key="2">
    <source>
        <dbReference type="ARBA" id="ARBA00022692"/>
    </source>
</evidence>
<dbReference type="Gene3D" id="1.20.120.1630">
    <property type="match status" value="1"/>
</dbReference>
<sequence>MAQFGFVLVFASGFLRVWCYRTLGRLFTYELSVQPGHKLITSGPYGIVRHPSYTGLIANMSGAGLMIVAPGSYLVECGAISAKSRWLVYAWLAFLAWGCSVFVRRGKVEDQVMKAQFGREWETYRDRYNPIKRRTCLLTGKSPILILQSPR</sequence>
<keyword evidence="7" id="KW-1185">Reference proteome</keyword>
<evidence type="ECO:0000256" key="1">
    <source>
        <dbReference type="ARBA" id="ARBA00004141"/>
    </source>
</evidence>
<dbReference type="Proteomes" id="UP001050691">
    <property type="component" value="Unassembled WGS sequence"/>
</dbReference>
<keyword evidence="3" id="KW-1133">Transmembrane helix</keyword>
<proteinExistence type="inferred from homology"/>
<evidence type="ECO:0000313" key="6">
    <source>
        <dbReference type="EMBL" id="GJJ15274.1"/>
    </source>
</evidence>
<dbReference type="AlphaFoldDB" id="A0AAV5AQ42"/>
<accession>A0AAV5AQ42</accession>
<evidence type="ECO:0000256" key="4">
    <source>
        <dbReference type="ARBA" id="ARBA00023136"/>
    </source>
</evidence>
<dbReference type="InterPro" id="IPR007269">
    <property type="entry name" value="ICMT_MeTrfase"/>
</dbReference>
<dbReference type="Pfam" id="PF04140">
    <property type="entry name" value="ICMT"/>
    <property type="match status" value="1"/>
</dbReference>
<protein>
    <recommendedName>
        <fullName evidence="5">Protein-S-isoprenylcysteine O-methyltransferase</fullName>
        <ecNumber evidence="5">2.1.1.100</ecNumber>
    </recommendedName>
</protein>
<evidence type="ECO:0000256" key="3">
    <source>
        <dbReference type="ARBA" id="ARBA00022989"/>
    </source>
</evidence>
<keyword evidence="2" id="KW-0812">Transmembrane</keyword>
<name>A0AAV5AQ42_9AGAM</name>
<comment type="caution">
    <text evidence="6">The sequence shown here is derived from an EMBL/GenBank/DDBJ whole genome shotgun (WGS) entry which is preliminary data.</text>
</comment>
<dbReference type="GO" id="GO:0005789">
    <property type="term" value="C:endoplasmic reticulum membrane"/>
    <property type="evidence" value="ECO:0007669"/>
    <property type="project" value="UniProtKB-SubCell"/>
</dbReference>
<dbReference type="EMBL" id="BPWL01000011">
    <property type="protein sequence ID" value="GJJ15274.1"/>
    <property type="molecule type" value="Genomic_DNA"/>
</dbReference>
<comment type="similarity">
    <text evidence="5">Belongs to the class VI-like SAM-binding methyltransferase superfamily. Isoprenylcysteine carboxyl methyltransferase family.</text>
</comment>
<evidence type="ECO:0000256" key="5">
    <source>
        <dbReference type="RuleBase" id="RU362022"/>
    </source>
</evidence>
<evidence type="ECO:0000313" key="7">
    <source>
        <dbReference type="Proteomes" id="UP001050691"/>
    </source>
</evidence>
<dbReference type="GO" id="GO:0004671">
    <property type="term" value="F:protein C-terminal S-isoprenylcysteine carboxyl O-methyltransferase activity"/>
    <property type="evidence" value="ECO:0007669"/>
    <property type="project" value="UniProtKB-EC"/>
</dbReference>
<keyword evidence="5" id="KW-0949">S-adenosyl-L-methionine</keyword>
<dbReference type="PANTHER" id="PTHR12714:SF9">
    <property type="entry name" value="PROTEIN-S-ISOPRENYLCYSTEINE O-METHYLTRANSFERASE"/>
    <property type="match status" value="1"/>
</dbReference>
<keyword evidence="5" id="KW-0808">Transferase</keyword>
<comment type="catalytic activity">
    <reaction evidence="5">
        <text>[protein]-C-terminal S-[(2E,6E)-farnesyl]-L-cysteine + S-adenosyl-L-methionine = [protein]-C-terminal S-[(2E,6E)-farnesyl]-L-cysteine methyl ester + S-adenosyl-L-homocysteine</text>
        <dbReference type="Rhea" id="RHEA:21672"/>
        <dbReference type="Rhea" id="RHEA-COMP:12125"/>
        <dbReference type="Rhea" id="RHEA-COMP:12126"/>
        <dbReference type="ChEBI" id="CHEBI:57856"/>
        <dbReference type="ChEBI" id="CHEBI:59789"/>
        <dbReference type="ChEBI" id="CHEBI:90510"/>
        <dbReference type="ChEBI" id="CHEBI:90511"/>
        <dbReference type="EC" id="2.1.1.100"/>
    </reaction>
</comment>
<dbReference type="PANTHER" id="PTHR12714">
    <property type="entry name" value="PROTEIN-S ISOPRENYLCYSTEINE O-METHYLTRANSFERASE"/>
    <property type="match status" value="1"/>
</dbReference>